<keyword evidence="1" id="KW-0472">Membrane</keyword>
<dbReference type="RefSeq" id="WP_119815477.1">
    <property type="nucleotide sequence ID" value="NZ_CP025066.1"/>
</dbReference>
<proteinExistence type="predicted"/>
<evidence type="ECO:0000313" key="2">
    <source>
        <dbReference type="EMBL" id="AUX08480.1"/>
    </source>
</evidence>
<name>A0A343THA8_9EURY</name>
<organism evidence="2 3">
    <name type="scientific">Halalkaliarchaeum desulfuricum</name>
    <dbReference type="NCBI Taxonomy" id="2055893"/>
    <lineage>
        <taxon>Archaea</taxon>
        <taxon>Methanobacteriati</taxon>
        <taxon>Methanobacteriota</taxon>
        <taxon>Stenosarchaea group</taxon>
        <taxon>Halobacteria</taxon>
        <taxon>Halobacteriales</taxon>
        <taxon>Haloferacaceae</taxon>
        <taxon>Halalkaliarchaeum</taxon>
    </lineage>
</organism>
<reference evidence="3" key="1">
    <citation type="submission" date="2017-11" db="EMBL/GenBank/DDBJ databases">
        <title>Phenotypic and genomic properties of facultatively anaerobic sulfur-reducing natronoarchaea from hypersaline soda lakes.</title>
        <authorList>
            <person name="Sorokin D.Y."/>
            <person name="Kublanov I.V."/>
            <person name="Roman P."/>
            <person name="Sinninghe Damste J.S."/>
            <person name="Golyshin P.N."/>
            <person name="Rojo D."/>
            <person name="Ciordia S."/>
            <person name="Mena M.D.C."/>
            <person name="Ferrer M."/>
            <person name="Messina E."/>
            <person name="Smedile F."/>
            <person name="La Spada G."/>
            <person name="La Cono V."/>
            <person name="Yakimov M.M."/>
        </authorList>
    </citation>
    <scope>NUCLEOTIDE SEQUENCE [LARGE SCALE GENOMIC DNA]</scope>
    <source>
        <strain evidence="3">AArc-Sl</strain>
    </source>
</reference>
<dbReference type="InterPro" id="IPR014509">
    <property type="entry name" value="YjdF-like"/>
</dbReference>
<dbReference type="AlphaFoldDB" id="A0A343THA8"/>
<protein>
    <submittedName>
        <fullName evidence="2">Uncharacterized protein</fullName>
    </submittedName>
</protein>
<feature type="transmembrane region" description="Helical" evidence="1">
    <location>
        <begin position="44"/>
        <end position="62"/>
    </location>
</feature>
<feature type="transmembrane region" description="Helical" evidence="1">
    <location>
        <begin position="321"/>
        <end position="339"/>
    </location>
</feature>
<feature type="transmembrane region" description="Helical" evidence="1">
    <location>
        <begin position="237"/>
        <end position="255"/>
    </location>
</feature>
<accession>A0A343THA8</accession>
<feature type="transmembrane region" description="Helical" evidence="1">
    <location>
        <begin position="399"/>
        <end position="418"/>
    </location>
</feature>
<feature type="transmembrane region" description="Helical" evidence="1">
    <location>
        <begin position="95"/>
        <end position="112"/>
    </location>
</feature>
<dbReference type="EMBL" id="CP025066">
    <property type="protein sequence ID" value="AUX08480.1"/>
    <property type="molecule type" value="Genomic_DNA"/>
</dbReference>
<gene>
    <name evidence="2" type="ORF">AArcSl_0837</name>
</gene>
<evidence type="ECO:0000313" key="3">
    <source>
        <dbReference type="Proteomes" id="UP000263012"/>
    </source>
</evidence>
<dbReference type="Proteomes" id="UP000263012">
    <property type="component" value="Chromosome"/>
</dbReference>
<dbReference type="KEGG" id="hdf:AArcSl_0837"/>
<feature type="transmembrane region" description="Helical" evidence="1">
    <location>
        <begin position="69"/>
        <end position="89"/>
    </location>
</feature>
<evidence type="ECO:0000256" key="1">
    <source>
        <dbReference type="SAM" id="Phobius"/>
    </source>
</evidence>
<feature type="transmembrane region" description="Helical" evidence="1">
    <location>
        <begin position="351"/>
        <end position="370"/>
    </location>
</feature>
<sequence length="434" mass="47099">MATTDRLGGTLLESRRNAALFWVLVGVLSVFVIERVAIAGDVRTAVLAAVLLVIALVPPVAFRDPTVTLPWELVGIACLPLVWEFLVGVPFRTDVVPYVAVAVVALFLAVELHAFTPVRMTHRFAIAFVTLSTMAAAAVYNVGQWLSDVLFGTAFLLDGRDPDVVNAVVMIEFTYATVAGILAGVAFAFFFERRISPASERTYVPPYAPGEERERRAAVEGKTLARRLHLSERTQRHLTRGMQIVLGIVLAYGVWTLHLPTIANATVALVITFVPALLERDLELPMDPGLVLWITVAVFLHALGSAGLYDAVGPWDHLTHALSASVVAAAGYAGFRAIHLHTDAVYLPPKFMGLLIGVFVLAAGVVWELLEFAIDQFAIRAGIPAVLAQHGIGDTMMDLLFNLVGAFVTAVWGTVYLADVADSMSERFEEWGER</sequence>
<feature type="transmembrane region" description="Helical" evidence="1">
    <location>
        <begin position="124"/>
        <end position="147"/>
    </location>
</feature>
<keyword evidence="1" id="KW-0812">Transmembrane</keyword>
<dbReference type="Pfam" id="PF09997">
    <property type="entry name" value="DUF2238"/>
    <property type="match status" value="1"/>
</dbReference>
<feature type="transmembrane region" description="Helical" evidence="1">
    <location>
        <begin position="290"/>
        <end position="309"/>
    </location>
</feature>
<keyword evidence="3" id="KW-1185">Reference proteome</keyword>
<dbReference type="GeneID" id="86192657"/>
<feature type="transmembrane region" description="Helical" evidence="1">
    <location>
        <begin position="20"/>
        <end position="38"/>
    </location>
</feature>
<keyword evidence="1" id="KW-1133">Transmembrane helix</keyword>
<feature type="transmembrane region" description="Helical" evidence="1">
    <location>
        <begin position="167"/>
        <end position="191"/>
    </location>
</feature>